<dbReference type="AlphaFoldDB" id="A0A2G9YB78"/>
<dbReference type="Proteomes" id="UP000230392">
    <property type="component" value="Unassembled WGS sequence"/>
</dbReference>
<gene>
    <name evidence="1" type="ORF">COX46_01920</name>
</gene>
<feature type="non-terminal residue" evidence="1">
    <location>
        <position position="69"/>
    </location>
</feature>
<name>A0A2G9YB78_9BACT</name>
<dbReference type="Gene3D" id="3.30.420.40">
    <property type="match status" value="1"/>
</dbReference>
<sequence>MRVLAIETTGEVKSIALAEDRTLIGEISFSGNLLTEFWPRLDAFLRENRKAIKDIDLFAACNGPGSWTG</sequence>
<organism evidence="1 2">
    <name type="scientific">bacterium (Candidatus Ratteibacteria) CG23_combo_of_CG06-09_8_20_14_all_48_7</name>
    <dbReference type="NCBI Taxonomy" id="2014292"/>
    <lineage>
        <taxon>Bacteria</taxon>
        <taxon>Candidatus Ratteibacteria</taxon>
    </lineage>
</organism>
<dbReference type="InterPro" id="IPR043129">
    <property type="entry name" value="ATPase_NBD"/>
</dbReference>
<reference evidence="1 2" key="1">
    <citation type="submission" date="2017-09" db="EMBL/GenBank/DDBJ databases">
        <title>Depth-based differentiation of microbial function through sediment-hosted aquifers and enrichment of novel symbionts in the deep terrestrial subsurface.</title>
        <authorList>
            <person name="Probst A.J."/>
            <person name="Ladd B."/>
            <person name="Jarett J.K."/>
            <person name="Geller-Mcgrath D.E."/>
            <person name="Sieber C.M."/>
            <person name="Emerson J.B."/>
            <person name="Anantharaman K."/>
            <person name="Thomas B.C."/>
            <person name="Malmstrom R."/>
            <person name="Stieglmeier M."/>
            <person name="Klingl A."/>
            <person name="Woyke T."/>
            <person name="Ryan C.M."/>
            <person name="Banfield J.F."/>
        </authorList>
    </citation>
    <scope>NUCLEOTIDE SEQUENCE [LARGE SCALE GENOMIC DNA]</scope>
    <source>
        <strain evidence="1">CG23_combo_of_CG06-09_8_20_14_all_48_7</strain>
    </source>
</reference>
<dbReference type="SUPFAM" id="SSF53067">
    <property type="entry name" value="Actin-like ATPase domain"/>
    <property type="match status" value="1"/>
</dbReference>
<dbReference type="GO" id="GO:0016740">
    <property type="term" value="F:transferase activity"/>
    <property type="evidence" value="ECO:0007669"/>
    <property type="project" value="UniProtKB-KW"/>
</dbReference>
<evidence type="ECO:0000313" key="1">
    <source>
        <dbReference type="EMBL" id="PIP16489.1"/>
    </source>
</evidence>
<comment type="caution">
    <text evidence="1">The sequence shown here is derived from an EMBL/GenBank/DDBJ whole genome shotgun (WGS) entry which is preliminary data.</text>
</comment>
<proteinExistence type="predicted"/>
<dbReference type="EMBL" id="PCRF01000089">
    <property type="protein sequence ID" value="PIP16489.1"/>
    <property type="molecule type" value="Genomic_DNA"/>
</dbReference>
<protein>
    <submittedName>
        <fullName evidence="1">tRNA (Adenosine(37)-N6)-threonylcarbamoyltransferase complex dimerization subunit type 1 TsaB</fullName>
    </submittedName>
</protein>
<keyword evidence="1" id="KW-0808">Transferase</keyword>
<evidence type="ECO:0000313" key="2">
    <source>
        <dbReference type="Proteomes" id="UP000230392"/>
    </source>
</evidence>
<accession>A0A2G9YB78</accession>